<organism evidence="2 3">
    <name type="scientific">Vibrio porteresiae DSM 19223</name>
    <dbReference type="NCBI Taxonomy" id="1123496"/>
    <lineage>
        <taxon>Bacteria</taxon>
        <taxon>Pseudomonadati</taxon>
        <taxon>Pseudomonadota</taxon>
        <taxon>Gammaproteobacteria</taxon>
        <taxon>Vibrionales</taxon>
        <taxon>Vibrionaceae</taxon>
        <taxon>Vibrio</taxon>
    </lineage>
</organism>
<reference evidence="2 3" key="1">
    <citation type="submission" date="2023-11" db="EMBL/GenBank/DDBJ databases">
        <title>Plant-associative lifestyle of Vibrio porteresiae and its evolutionary dynamics.</title>
        <authorList>
            <person name="Rameshkumar N."/>
            <person name="Kirti K."/>
        </authorList>
    </citation>
    <scope>NUCLEOTIDE SEQUENCE [LARGE SCALE GENOMIC DNA]</scope>
    <source>
        <strain evidence="2 3">MSSRF30</strain>
    </source>
</reference>
<evidence type="ECO:0000256" key="1">
    <source>
        <dbReference type="SAM" id="Phobius"/>
    </source>
</evidence>
<accession>A0ABZ0QI03</accession>
<dbReference type="RefSeq" id="WP_261897830.1">
    <property type="nucleotide sequence ID" value="NZ_AP024896.1"/>
</dbReference>
<dbReference type="Proteomes" id="UP001304071">
    <property type="component" value="Chromosome 2"/>
</dbReference>
<protein>
    <submittedName>
        <fullName evidence="2">Uncharacterized protein</fullName>
    </submittedName>
</protein>
<dbReference type="EMBL" id="CP138204">
    <property type="protein sequence ID" value="WPC75857.1"/>
    <property type="molecule type" value="Genomic_DNA"/>
</dbReference>
<feature type="transmembrane region" description="Helical" evidence="1">
    <location>
        <begin position="25"/>
        <end position="44"/>
    </location>
</feature>
<proteinExistence type="predicted"/>
<evidence type="ECO:0000313" key="3">
    <source>
        <dbReference type="Proteomes" id="UP001304071"/>
    </source>
</evidence>
<evidence type="ECO:0000313" key="2">
    <source>
        <dbReference type="EMBL" id="WPC75857.1"/>
    </source>
</evidence>
<keyword evidence="3" id="KW-1185">Reference proteome</keyword>
<feature type="transmembrane region" description="Helical" evidence="1">
    <location>
        <begin position="65"/>
        <end position="82"/>
    </location>
</feature>
<feature type="transmembrane region" description="Helical" evidence="1">
    <location>
        <begin position="88"/>
        <end position="108"/>
    </location>
</feature>
<keyword evidence="1" id="KW-0472">Membrane</keyword>
<sequence>MNIIIDGLENLFFKLQVDPSATNDYVVIVFALGCMVIGVLTVIVDCCAYYTVDRSPLALKHGKKTFLYFILWGGGAFIIGLFGQCLEIFVVSMQSCAFVGIGWPIMFAKMVDTANKEKMNHDDEPEQKVGD</sequence>
<gene>
    <name evidence="2" type="ORF">R8Z52_23365</name>
</gene>
<keyword evidence="1" id="KW-1133">Transmembrane helix</keyword>
<name>A0ABZ0QI03_9VIBR</name>
<keyword evidence="1" id="KW-0812">Transmembrane</keyword>